<proteinExistence type="predicted"/>
<evidence type="ECO:0000313" key="1">
    <source>
        <dbReference type="EMBL" id="MDS3861422.1"/>
    </source>
</evidence>
<organism evidence="1 2">
    <name type="scientific">Pseudocalidococcus azoricus BACA0444</name>
    <dbReference type="NCBI Taxonomy" id="2918990"/>
    <lineage>
        <taxon>Bacteria</taxon>
        <taxon>Bacillati</taxon>
        <taxon>Cyanobacteriota</taxon>
        <taxon>Cyanophyceae</taxon>
        <taxon>Acaryochloridales</taxon>
        <taxon>Thermosynechococcaceae</taxon>
        <taxon>Pseudocalidococcus</taxon>
        <taxon>Pseudocalidococcus azoricus</taxon>
    </lineage>
</organism>
<evidence type="ECO:0000313" key="2">
    <source>
        <dbReference type="Proteomes" id="UP001268256"/>
    </source>
</evidence>
<protein>
    <submittedName>
        <fullName evidence="1">VOC family protein</fullName>
    </submittedName>
</protein>
<comment type="caution">
    <text evidence="1">The sequence shown here is derived from an EMBL/GenBank/DDBJ whole genome shotgun (WGS) entry which is preliminary data.</text>
</comment>
<keyword evidence="2" id="KW-1185">Reference proteome</keyword>
<dbReference type="RefSeq" id="WP_322878665.1">
    <property type="nucleotide sequence ID" value="NZ_JAVMIP010000012.1"/>
</dbReference>
<gene>
    <name evidence="1" type="ORF">RIF25_11450</name>
</gene>
<dbReference type="EMBL" id="JAVMIP010000012">
    <property type="protein sequence ID" value="MDS3861422.1"/>
    <property type="molecule type" value="Genomic_DNA"/>
</dbReference>
<reference evidence="2" key="1">
    <citation type="submission" date="2023-07" db="EMBL/GenBank/DDBJ databases">
        <authorList>
            <person name="Luz R."/>
            <person name="Cordeiro R."/>
            <person name="Fonseca A."/>
            <person name="Goncalves V."/>
        </authorList>
    </citation>
    <scope>NUCLEOTIDE SEQUENCE [LARGE SCALE GENOMIC DNA]</scope>
    <source>
        <strain evidence="2">BACA0444</strain>
    </source>
</reference>
<dbReference type="Proteomes" id="UP001268256">
    <property type="component" value="Unassembled WGS sequence"/>
</dbReference>
<accession>A0AAE4FUG6</accession>
<dbReference type="AlphaFoldDB" id="A0AAE4FUG6"/>
<sequence length="337" mass="38151">MGTIQGIYEVGIGTPDLRAQVQYWQQLGYRISAMGQLSARESQALYGVDSALQSLRLGHQEADHGLVRLMAWESPTGPGLGLASMRMVGNRWGTTLTADLLNLLNHLELLTQESPETYRYTEPLWSQIYAAAKSARPWSDPLLGVRESLWLNPLTRHVFFQRFNYELPHYGTVNPHSLLQTSQITHVGLVIQGDSGEVLNFYDQVLGLLRARDGLVDHYEDNPAARPILALGPGDYYYTTDFDDPRSNITELRQVRSGRLKVIRFPKSLNLENKLQNSKPGQLGMSLYTYRIKPILEFWQRVKASTATQVTEIILNEFDEPSFSFVAPDGYFWTLVS</sequence>
<name>A0AAE4FUG6_9CYAN</name>